<feature type="disulfide bond" evidence="10">
    <location>
        <begin position="73"/>
        <end position="83"/>
    </location>
</feature>
<feature type="disulfide bond" evidence="10">
    <location>
        <begin position="355"/>
        <end position="416"/>
    </location>
</feature>
<comment type="subcellular location">
    <subcellularLocation>
        <location evidence="1">Membrane</location>
        <topology evidence="1">Single-pass membrane protein</topology>
    </subcellularLocation>
</comment>
<keyword evidence="8" id="KW-0675">Receptor</keyword>
<feature type="disulfide bond" evidence="10">
    <location>
        <begin position="758"/>
        <end position="822"/>
    </location>
</feature>
<evidence type="ECO:0000256" key="1">
    <source>
        <dbReference type="ARBA" id="ARBA00004167"/>
    </source>
</evidence>
<dbReference type="EMBL" id="DS469831">
    <property type="protein sequence ID" value="EDO32339.1"/>
    <property type="molecule type" value="Genomic_DNA"/>
</dbReference>
<evidence type="ECO:0000256" key="3">
    <source>
        <dbReference type="ARBA" id="ARBA00022729"/>
    </source>
</evidence>
<dbReference type="FunFam" id="3.10.250.10:FF:000001">
    <property type="entry name" value="Lysyl oxidase 4 isoform X1"/>
    <property type="match status" value="1"/>
</dbReference>
<feature type="disulfide bond" evidence="10">
    <location>
        <begin position="492"/>
        <end position="502"/>
    </location>
</feature>
<feature type="disulfide bond" evidence="10">
    <location>
        <begin position="553"/>
        <end position="617"/>
    </location>
</feature>
<gene>
    <name evidence="12" type="ORF">NEMVEDRAFT_v1g133966</name>
</gene>
<dbReference type="InterPro" id="IPR001190">
    <property type="entry name" value="SRCR"/>
</dbReference>
<dbReference type="eggNOG" id="ENOG502QQ5W">
    <property type="taxonomic scope" value="Eukaryota"/>
</dbReference>
<accession>A7SVD1</accession>
<dbReference type="PROSITE" id="PS50287">
    <property type="entry name" value="SRCR_2"/>
    <property type="match status" value="9"/>
</dbReference>
<feature type="disulfide bond" evidence="10">
    <location>
        <begin position="908"/>
        <end position="918"/>
    </location>
</feature>
<evidence type="ECO:0000256" key="6">
    <source>
        <dbReference type="ARBA" id="ARBA00023136"/>
    </source>
</evidence>
<feature type="domain" description="SRCR" evidence="11">
    <location>
        <begin position="216"/>
        <end position="314"/>
    </location>
</feature>
<feature type="disulfide bond" evidence="10">
    <location>
        <begin position="386"/>
        <end position="396"/>
    </location>
</feature>
<feature type="domain" description="SRCR" evidence="11">
    <location>
        <begin position="3"/>
        <end position="104"/>
    </location>
</feature>
<dbReference type="SMART" id="SM00202">
    <property type="entry name" value="SR"/>
    <property type="match status" value="9"/>
</dbReference>
<dbReference type="OMA" id="CYGSERE"/>
<keyword evidence="3" id="KW-0732">Signal</keyword>
<dbReference type="Gene3D" id="3.10.250.10">
    <property type="entry name" value="SRCR-like domain"/>
    <property type="match status" value="9"/>
</dbReference>
<feature type="disulfide bond" evidence="10">
    <location>
        <begin position="802"/>
        <end position="812"/>
    </location>
</feature>
<evidence type="ECO:0000256" key="8">
    <source>
        <dbReference type="ARBA" id="ARBA00023170"/>
    </source>
</evidence>
<dbReference type="SUPFAM" id="SSF56487">
    <property type="entry name" value="SRCR-like"/>
    <property type="match status" value="9"/>
</dbReference>
<feature type="domain" description="SRCR" evidence="11">
    <location>
        <begin position="635"/>
        <end position="731"/>
    </location>
</feature>
<dbReference type="Pfam" id="PF00530">
    <property type="entry name" value="SRCR"/>
    <property type="match status" value="9"/>
</dbReference>
<evidence type="ECO:0000256" key="4">
    <source>
        <dbReference type="ARBA" id="ARBA00022737"/>
    </source>
</evidence>
<feature type="disulfide bond" evidence="10">
    <location>
        <begin position="283"/>
        <end position="293"/>
    </location>
</feature>
<organism evidence="12 13">
    <name type="scientific">Nematostella vectensis</name>
    <name type="common">Starlet sea anemone</name>
    <dbReference type="NCBI Taxonomy" id="45351"/>
    <lineage>
        <taxon>Eukaryota</taxon>
        <taxon>Metazoa</taxon>
        <taxon>Cnidaria</taxon>
        <taxon>Anthozoa</taxon>
        <taxon>Hexacorallia</taxon>
        <taxon>Actiniaria</taxon>
        <taxon>Edwardsiidae</taxon>
        <taxon>Nematostella</taxon>
    </lineage>
</organism>
<keyword evidence="5" id="KW-1133">Transmembrane helix</keyword>
<evidence type="ECO:0000256" key="9">
    <source>
        <dbReference type="ARBA" id="ARBA00023180"/>
    </source>
</evidence>
<keyword evidence="7 10" id="KW-1015">Disulfide bond</keyword>
<evidence type="ECO:0000256" key="5">
    <source>
        <dbReference type="ARBA" id="ARBA00022989"/>
    </source>
</evidence>
<dbReference type="HOGENOM" id="CLU_002555_0_2_1"/>
<dbReference type="PRINTS" id="PR00258">
    <property type="entry name" value="SPERACTRCPTR"/>
</dbReference>
<dbReference type="InParanoid" id="A7SVD1"/>
<keyword evidence="13" id="KW-1185">Reference proteome</keyword>
<dbReference type="PANTHER" id="PTHR19331:SF485">
    <property type="entry name" value="SRCR DOMAIN-CONTAINING PROTEIN"/>
    <property type="match status" value="1"/>
</dbReference>
<dbReference type="GO" id="GO:0016020">
    <property type="term" value="C:membrane"/>
    <property type="evidence" value="ECO:0007669"/>
    <property type="project" value="UniProtKB-SubCell"/>
</dbReference>
<dbReference type="PROSITE" id="PS00420">
    <property type="entry name" value="SRCR_1"/>
    <property type="match status" value="3"/>
</dbReference>
<feature type="domain" description="SRCR" evidence="11">
    <location>
        <begin position="423"/>
        <end position="519"/>
    </location>
</feature>
<feature type="disulfide bond" evidence="10">
    <location>
        <begin position="771"/>
        <end position="832"/>
    </location>
</feature>
<evidence type="ECO:0000256" key="2">
    <source>
        <dbReference type="ARBA" id="ARBA00022692"/>
    </source>
</evidence>
<keyword evidence="6" id="KW-0472">Membrane</keyword>
<comment type="caution">
    <text evidence="10">Lacks conserved residue(s) required for the propagation of feature annotation.</text>
</comment>
<evidence type="ECO:0000313" key="12">
    <source>
        <dbReference type="EMBL" id="EDO32339.1"/>
    </source>
</evidence>
<dbReference type="FunFam" id="3.10.250.10:FF:000007">
    <property type="entry name" value="Soluble scavenger receptor cysteine-rich domain-containing protein SSC5D"/>
    <property type="match status" value="5"/>
</dbReference>
<evidence type="ECO:0000256" key="7">
    <source>
        <dbReference type="ARBA" id="ARBA00023157"/>
    </source>
</evidence>
<dbReference type="InterPro" id="IPR036772">
    <property type="entry name" value="SRCR-like_dom_sf"/>
</dbReference>
<feature type="domain" description="SRCR" evidence="11">
    <location>
        <begin position="733"/>
        <end position="833"/>
    </location>
</feature>
<dbReference type="Proteomes" id="UP000001593">
    <property type="component" value="Unassembled WGS sequence"/>
</dbReference>
<feature type="disulfide bond" evidence="10">
    <location>
        <begin position="342"/>
        <end position="406"/>
    </location>
</feature>
<feature type="domain" description="SRCR" evidence="11">
    <location>
        <begin position="317"/>
        <end position="417"/>
    </location>
</feature>
<feature type="domain" description="SRCR" evidence="11">
    <location>
        <begin position="115"/>
        <end position="214"/>
    </location>
</feature>
<proteinExistence type="predicted"/>
<dbReference type="PhylomeDB" id="A7SVD1"/>
<evidence type="ECO:0000256" key="10">
    <source>
        <dbReference type="PROSITE-ProRule" id="PRU00196"/>
    </source>
</evidence>
<feature type="non-terminal residue" evidence="12">
    <location>
        <position position="1"/>
    </location>
</feature>
<feature type="disulfide bond" evidence="10">
    <location>
        <begin position="864"/>
        <end position="928"/>
    </location>
</feature>
<evidence type="ECO:0000259" key="11">
    <source>
        <dbReference type="PROSITE" id="PS50287"/>
    </source>
</evidence>
<keyword evidence="4" id="KW-0677">Repeat</keyword>
<reference evidence="12 13" key="1">
    <citation type="journal article" date="2007" name="Science">
        <title>Sea anemone genome reveals ancestral eumetazoan gene repertoire and genomic organization.</title>
        <authorList>
            <person name="Putnam N.H."/>
            <person name="Srivastava M."/>
            <person name="Hellsten U."/>
            <person name="Dirks B."/>
            <person name="Chapman J."/>
            <person name="Salamov A."/>
            <person name="Terry A."/>
            <person name="Shapiro H."/>
            <person name="Lindquist E."/>
            <person name="Kapitonov V.V."/>
            <person name="Jurka J."/>
            <person name="Genikhovich G."/>
            <person name="Grigoriev I.V."/>
            <person name="Lucas S.M."/>
            <person name="Steele R.E."/>
            <person name="Finnerty J.R."/>
            <person name="Technau U."/>
            <person name="Martindale M.Q."/>
            <person name="Rokhsar D.S."/>
        </authorList>
    </citation>
    <scope>NUCLEOTIDE SEQUENCE [LARGE SCALE GENOMIC DNA]</scope>
    <source>
        <strain evidence="13">CH2 X CH6</strain>
    </source>
</reference>
<dbReference type="AlphaFoldDB" id="A7SVD1"/>
<sequence length="950" mass="103520">GDIRLVNGGTSYEGRVEIYHSGEWGTVCDDSWDIRDARVVCRQLGFTLGALSAPGGATFGRGENKTWMDDVDCKGTESMLSECRFRGWGRENCGHGEDAGVICLSSLQGQLIYCFRLIDADGSTDTGRGRVELSVNGAWGGICPTRYWNLYDAHVICRLAHYPGALQAFKTPYNTDTGGFWIDRMNCQGTQVSECSFTKSSECSGLHAAGVHCRSVRLVNGSSYRHGLVEITVNGYGSNICASNWDSKGADVVCRMMGFPAMEEVWSVGKTSNSTIMLGDLKCSGDETSWKQCKNSSWAVHNCSEGKLAAVTCKQRVRLIGGVLPFEGRVEIYRNASWSTICGASLSLTSGHVICKMMGYPGVSSTSCCARYGESGGLIALQDLECTGTERSLTTCRHSDLSNTTCAHAQEIGVICTPNITSVRLSQGPTSNQGRVEFYKNGVWGQVCSRDWDISDSHVICRMLGYPEAHEAVVDGRYGVGRGPIQLTRVQCRGSEDSITRCSSDCCYCTFPHAGVVCQSCEKLFILVRLIGGVLPFEGRVEVYRNASWGTICGSSLSLKSGHVICKMMGYPGVSSTSCCARYCESSGLIAMQDLECTGTERSLITCRHSDWSNTTCAHAQEMGVIRKSHAFPSVRLADGPTSNQGRVELFTNDVWGQICSYNWNIVNSHVVCRMLGYPEAQEAVVDGRYGLGRGSIQISRARCMWSERSIMECRRSCCYCSYPHAGVICKIVRLIGGVLPFEGHVEVYRNASWGTICGSSLSLTSGHVICKMMGYPGVSSTSCCARYGESSGLITMQDLECTGTERSLITCRHSDWSNTTCAHAQEMGVTCKPKYLNARLVGGPHPMHGRVEIYHDSQWGTICSNIRLTMNTVDTICRLMGSDGALSTGTSNYGPGGGVVWLSDVSCYGSEREIASCNRSNWAQPTCNHSRDVTVQCKIRKLYLDNIIE</sequence>
<keyword evidence="2" id="KW-0812">Transmembrane</keyword>
<dbReference type="FunFam" id="3.10.250.10:FF:000016">
    <property type="entry name" value="Scavenger receptor cysteine-rich protein type 12"/>
    <property type="match status" value="2"/>
</dbReference>
<feature type="disulfide bond" evidence="10">
    <location>
        <begin position="597"/>
        <end position="607"/>
    </location>
</feature>
<evidence type="ECO:0000313" key="13">
    <source>
        <dbReference type="Proteomes" id="UP000001593"/>
    </source>
</evidence>
<dbReference type="PANTHER" id="PTHR19331">
    <property type="entry name" value="SCAVENGER RECEPTOR DOMAIN-CONTAINING"/>
    <property type="match status" value="1"/>
</dbReference>
<protein>
    <recommendedName>
        <fullName evidence="11">SRCR domain-containing protein</fullName>
    </recommendedName>
</protein>
<feature type="domain" description="SRCR" evidence="11">
    <location>
        <begin position="839"/>
        <end position="939"/>
    </location>
</feature>
<name>A7SVD1_NEMVE</name>
<feature type="disulfide bond" evidence="10">
    <location>
        <begin position="704"/>
        <end position="714"/>
    </location>
</feature>
<feature type="domain" description="SRCR" evidence="11">
    <location>
        <begin position="528"/>
        <end position="628"/>
    </location>
</feature>
<keyword evidence="9" id="KW-0325">Glycoprotein</keyword>